<name>A0A974NTI2_9SPHN</name>
<protein>
    <recommendedName>
        <fullName evidence="2 5">Basal-body rod modification protein FlgD</fullName>
    </recommendedName>
</protein>
<comment type="function">
    <text evidence="4 5">Required for flagellar hook formation. May act as a scaffolding protein.</text>
</comment>
<dbReference type="Gene3D" id="2.30.30.910">
    <property type="match status" value="1"/>
</dbReference>
<comment type="similarity">
    <text evidence="1 5">Belongs to the FlgD family.</text>
</comment>
<feature type="domain" description="FlgD/Vpr Ig-like" evidence="6">
    <location>
        <begin position="105"/>
        <end position="173"/>
    </location>
</feature>
<keyword evidence="8" id="KW-0969">Cilium</keyword>
<accession>A0A974NTI2</accession>
<organism evidence="8 9">
    <name type="scientific">Sphingomonas aliaeris</name>
    <dbReference type="NCBI Taxonomy" id="2759526"/>
    <lineage>
        <taxon>Bacteria</taxon>
        <taxon>Pseudomonadati</taxon>
        <taxon>Pseudomonadota</taxon>
        <taxon>Alphaproteobacteria</taxon>
        <taxon>Sphingomonadales</taxon>
        <taxon>Sphingomonadaceae</taxon>
        <taxon>Sphingomonas</taxon>
    </lineage>
</organism>
<dbReference type="EMBL" id="CP061035">
    <property type="protein sequence ID" value="QQV76493.1"/>
    <property type="molecule type" value="Genomic_DNA"/>
</dbReference>
<dbReference type="Proteomes" id="UP000595894">
    <property type="component" value="Chromosome"/>
</dbReference>
<evidence type="ECO:0000256" key="2">
    <source>
        <dbReference type="ARBA" id="ARBA00016013"/>
    </source>
</evidence>
<evidence type="ECO:0000256" key="4">
    <source>
        <dbReference type="ARBA" id="ARBA00024746"/>
    </source>
</evidence>
<evidence type="ECO:0000256" key="3">
    <source>
        <dbReference type="ARBA" id="ARBA00022795"/>
    </source>
</evidence>
<dbReference type="RefSeq" id="WP_202091855.1">
    <property type="nucleotide sequence ID" value="NZ_CP061035.1"/>
</dbReference>
<dbReference type="Pfam" id="PF13860">
    <property type="entry name" value="FlgD_ig"/>
    <property type="match status" value="1"/>
</dbReference>
<feature type="domain" description="FlgD Tudor-like" evidence="7">
    <location>
        <begin position="83"/>
        <end position="212"/>
    </location>
</feature>
<gene>
    <name evidence="8" type="ORF">H5J25_13650</name>
</gene>
<dbReference type="Gene3D" id="2.60.40.4070">
    <property type="match status" value="1"/>
</dbReference>
<dbReference type="InterPro" id="IPR025965">
    <property type="entry name" value="FlgD/Vpr_Ig-like"/>
</dbReference>
<dbReference type="KEGG" id="sari:H5J25_13650"/>
<evidence type="ECO:0000313" key="8">
    <source>
        <dbReference type="EMBL" id="QQV76493.1"/>
    </source>
</evidence>
<evidence type="ECO:0000259" key="6">
    <source>
        <dbReference type="Pfam" id="PF13860"/>
    </source>
</evidence>
<evidence type="ECO:0000256" key="5">
    <source>
        <dbReference type="RuleBase" id="RU362076"/>
    </source>
</evidence>
<dbReference type="GO" id="GO:0044781">
    <property type="term" value="P:bacterial-type flagellum organization"/>
    <property type="evidence" value="ECO:0007669"/>
    <property type="project" value="UniProtKB-UniRule"/>
</dbReference>
<sequence length="218" mass="22661">MATITSPITGTAPTAATTAAKQTDVDFNMFLKLLTTQMQNQDPLKPMESTEYTQQLAQFTQVQQSVKQTGTLDSILAQLSTQNMTQASGFIGKTAEFDSAVTGLSADRPAQWSYKANSSVTELTATITDSSGKQVSSATIMPDQSGAFSWDGTMANGAKAPPGAYTLALKASTTTGTTIPVAITTSGRVDDVMSNGGAVTLGVNGAQIDMSKLVRLTG</sequence>
<evidence type="ECO:0000313" key="9">
    <source>
        <dbReference type="Proteomes" id="UP000595894"/>
    </source>
</evidence>
<evidence type="ECO:0000259" key="7">
    <source>
        <dbReference type="Pfam" id="PF13861"/>
    </source>
</evidence>
<dbReference type="InterPro" id="IPR005648">
    <property type="entry name" value="FlgD"/>
</dbReference>
<keyword evidence="3 5" id="KW-1005">Bacterial flagellum biogenesis</keyword>
<keyword evidence="8" id="KW-0282">Flagellum</keyword>
<dbReference type="Pfam" id="PF13861">
    <property type="entry name" value="FLgD_tudor"/>
    <property type="match status" value="1"/>
</dbReference>
<keyword evidence="8" id="KW-0966">Cell projection</keyword>
<evidence type="ECO:0000256" key="1">
    <source>
        <dbReference type="ARBA" id="ARBA00010577"/>
    </source>
</evidence>
<proteinExistence type="inferred from homology"/>
<dbReference type="AlphaFoldDB" id="A0A974NTI2"/>
<dbReference type="InterPro" id="IPR025963">
    <property type="entry name" value="FLgD_Tudor"/>
</dbReference>
<reference evidence="9" key="1">
    <citation type="submission" date="2020-09" db="EMBL/GenBank/DDBJ databases">
        <title>Sphingomonas sp., a new species isolated from pork steak.</title>
        <authorList>
            <person name="Heidler von Heilborn D."/>
        </authorList>
    </citation>
    <scope>NUCLEOTIDE SEQUENCE [LARGE SCALE GENOMIC DNA]</scope>
</reference>
<dbReference type="Pfam" id="PF03963">
    <property type="entry name" value="FlgD"/>
    <property type="match status" value="1"/>
</dbReference>
<keyword evidence="9" id="KW-1185">Reference proteome</keyword>